<evidence type="ECO:0000256" key="3">
    <source>
        <dbReference type="ARBA" id="ARBA00022741"/>
    </source>
</evidence>
<dbReference type="Pfam" id="PF00005">
    <property type="entry name" value="ABC_tran"/>
    <property type="match status" value="1"/>
</dbReference>
<evidence type="ECO:0000256" key="2">
    <source>
        <dbReference type="ARBA" id="ARBA00022448"/>
    </source>
</evidence>
<dbReference type="EMBL" id="CP124855">
    <property type="protein sequence ID" value="WHF51421.1"/>
    <property type="molecule type" value="Genomic_DNA"/>
</dbReference>
<name>A0ABY8RC38_9FLAO</name>
<comment type="similarity">
    <text evidence="1">Belongs to the ABC transporter superfamily.</text>
</comment>
<organism evidence="6 7">
    <name type="scientific">Chryseobacterium gotjawalense</name>
    <dbReference type="NCBI Taxonomy" id="3042315"/>
    <lineage>
        <taxon>Bacteria</taxon>
        <taxon>Pseudomonadati</taxon>
        <taxon>Bacteroidota</taxon>
        <taxon>Flavobacteriia</taxon>
        <taxon>Flavobacteriales</taxon>
        <taxon>Weeksellaceae</taxon>
        <taxon>Chryseobacterium group</taxon>
        <taxon>Chryseobacterium</taxon>
    </lineage>
</organism>
<dbReference type="SMART" id="SM00382">
    <property type="entry name" value="AAA"/>
    <property type="match status" value="1"/>
</dbReference>
<proteinExistence type="inferred from homology"/>
<keyword evidence="7" id="KW-1185">Reference proteome</keyword>
<evidence type="ECO:0000313" key="7">
    <source>
        <dbReference type="Proteomes" id="UP001241656"/>
    </source>
</evidence>
<dbReference type="Proteomes" id="UP001241656">
    <property type="component" value="Chromosome"/>
</dbReference>
<dbReference type="RefSeq" id="WP_282904764.1">
    <property type="nucleotide sequence ID" value="NZ_CP124855.1"/>
</dbReference>
<protein>
    <submittedName>
        <fullName evidence="6">Polysaccharide ABC transporter ATP-binding protein</fullName>
    </submittedName>
</protein>
<keyword evidence="2" id="KW-0813">Transport</keyword>
<dbReference type="InterPro" id="IPR015860">
    <property type="entry name" value="ABC_transpr_TagH-like"/>
</dbReference>
<dbReference type="PROSITE" id="PS50893">
    <property type="entry name" value="ABC_TRANSPORTER_2"/>
    <property type="match status" value="1"/>
</dbReference>
<dbReference type="InterPro" id="IPR050683">
    <property type="entry name" value="Bact_Polysacc_Export_ATP-bd"/>
</dbReference>
<gene>
    <name evidence="6" type="ORF">QGN23_13495</name>
</gene>
<dbReference type="PANTHER" id="PTHR46743">
    <property type="entry name" value="TEICHOIC ACIDS EXPORT ATP-BINDING PROTEIN TAGH"/>
    <property type="match status" value="1"/>
</dbReference>
<feature type="domain" description="ABC transporter" evidence="5">
    <location>
        <begin position="45"/>
        <end position="270"/>
    </location>
</feature>
<evidence type="ECO:0000313" key="6">
    <source>
        <dbReference type="EMBL" id="WHF51421.1"/>
    </source>
</evidence>
<dbReference type="CDD" id="cd03220">
    <property type="entry name" value="ABC_KpsT_Wzt"/>
    <property type="match status" value="1"/>
</dbReference>
<dbReference type="InterPro" id="IPR027417">
    <property type="entry name" value="P-loop_NTPase"/>
</dbReference>
<dbReference type="Gene3D" id="3.40.50.300">
    <property type="entry name" value="P-loop containing nucleotide triphosphate hydrolases"/>
    <property type="match status" value="1"/>
</dbReference>
<keyword evidence="3" id="KW-0547">Nucleotide-binding</keyword>
<evidence type="ECO:0000256" key="4">
    <source>
        <dbReference type="ARBA" id="ARBA00022840"/>
    </source>
</evidence>
<evidence type="ECO:0000259" key="5">
    <source>
        <dbReference type="PROSITE" id="PS50893"/>
    </source>
</evidence>
<evidence type="ECO:0000256" key="1">
    <source>
        <dbReference type="ARBA" id="ARBA00005417"/>
    </source>
</evidence>
<dbReference type="PANTHER" id="PTHR46743:SF2">
    <property type="entry name" value="TEICHOIC ACIDS EXPORT ATP-BINDING PROTEIN TAGH"/>
    <property type="match status" value="1"/>
</dbReference>
<accession>A0ABY8RC38</accession>
<sequence length="411" mass="45749">MNPNTAIRASNISKQYRLGEVGTGTIAHDLNRAWAKLRGKEDPFLKIGESNDRSSKGNSDYVWSLKDINFEIEKGDAVGIIGRNGAGKSTLLKLLSRVTKPTTGHFEVQGRIASLLEVGTGFNPEMTGRENIFLNGAILGMRRQEIKRKFDEIVDFAGVERYIDTPVKRYSSGMYVRLAFAVAAHLESEILIVDEVLAVGDAEFQKKCLGKMGDVSKGEGRTVLFVSHNIAAVKTLCTKGILLESGILKRFGEIEDVAETYRNSGAVTSKSYVVSKSKELYVKRAEINNDTAEFYSDEDIHFSFEIENTGMKIENVYALVRVMDSNEQPIFSSQHLISADVNKLSMTIENGFLVKGFYHLSVFIYKPGSPPLDVVPRCCDFTILNNNSEFAHLETFNIGNVFNGNLIWDIR</sequence>
<dbReference type="GO" id="GO:0005524">
    <property type="term" value="F:ATP binding"/>
    <property type="evidence" value="ECO:0007669"/>
    <property type="project" value="UniProtKB-KW"/>
</dbReference>
<keyword evidence="4 6" id="KW-0067">ATP-binding</keyword>
<dbReference type="InterPro" id="IPR003593">
    <property type="entry name" value="AAA+_ATPase"/>
</dbReference>
<dbReference type="InterPro" id="IPR003439">
    <property type="entry name" value="ABC_transporter-like_ATP-bd"/>
</dbReference>
<reference evidence="6 7" key="1">
    <citation type="submission" date="2023-05" db="EMBL/GenBank/DDBJ databases">
        <title>Genomic insight into Chryseobacterium sp. wdc7 isolated forest soil (Gotjawal).</title>
        <authorList>
            <person name="Park S.-J."/>
        </authorList>
    </citation>
    <scope>NUCLEOTIDE SEQUENCE [LARGE SCALE GENOMIC DNA]</scope>
    <source>
        <strain evidence="7">wdc7</strain>
    </source>
</reference>
<dbReference type="SUPFAM" id="SSF52540">
    <property type="entry name" value="P-loop containing nucleoside triphosphate hydrolases"/>
    <property type="match status" value="1"/>
</dbReference>